<proteinExistence type="predicted"/>
<protein>
    <submittedName>
        <fullName evidence="1">Uncharacterized protein</fullName>
    </submittedName>
</protein>
<dbReference type="AlphaFoldDB" id="A0A841H2B5"/>
<dbReference type="Proteomes" id="UP000582837">
    <property type="component" value="Unassembled WGS sequence"/>
</dbReference>
<sequence>MAEFQVSGGKEITMELSPRVTHGALRLQGQLQGQSIVGIWSTESFPQAKGGFTVTRQ</sequence>
<accession>A0A841H2B5</accession>
<dbReference type="RefSeq" id="WP_170032100.1">
    <property type="nucleotide sequence ID" value="NZ_JABDTL010000001.1"/>
</dbReference>
<gene>
    <name evidence="1" type="ORF">HNQ61_003893</name>
</gene>
<name>A0A841H2B5_9BACT</name>
<evidence type="ECO:0000313" key="1">
    <source>
        <dbReference type="EMBL" id="MBB6072231.1"/>
    </source>
</evidence>
<reference evidence="1 2" key="1">
    <citation type="submission" date="2020-08" db="EMBL/GenBank/DDBJ databases">
        <title>Genomic Encyclopedia of Type Strains, Phase IV (KMG-IV): sequencing the most valuable type-strain genomes for metagenomic binning, comparative biology and taxonomic classification.</title>
        <authorList>
            <person name="Goeker M."/>
        </authorList>
    </citation>
    <scope>NUCLEOTIDE SEQUENCE [LARGE SCALE GENOMIC DNA]</scope>
    <source>
        <strain evidence="1 2">DSM 29007</strain>
    </source>
</reference>
<evidence type="ECO:0000313" key="2">
    <source>
        <dbReference type="Proteomes" id="UP000582837"/>
    </source>
</evidence>
<dbReference type="EMBL" id="JACHIA010000013">
    <property type="protein sequence ID" value="MBB6072231.1"/>
    <property type="molecule type" value="Genomic_DNA"/>
</dbReference>
<comment type="caution">
    <text evidence="1">The sequence shown here is derived from an EMBL/GenBank/DDBJ whole genome shotgun (WGS) entry which is preliminary data.</text>
</comment>
<keyword evidence="2" id="KW-1185">Reference proteome</keyword>
<organism evidence="1 2">
    <name type="scientific">Longimicrobium terrae</name>
    <dbReference type="NCBI Taxonomy" id="1639882"/>
    <lineage>
        <taxon>Bacteria</taxon>
        <taxon>Pseudomonadati</taxon>
        <taxon>Gemmatimonadota</taxon>
        <taxon>Longimicrobiia</taxon>
        <taxon>Longimicrobiales</taxon>
        <taxon>Longimicrobiaceae</taxon>
        <taxon>Longimicrobium</taxon>
    </lineage>
</organism>